<proteinExistence type="inferred from homology"/>
<dbReference type="Proteomes" id="UP000515121">
    <property type="component" value="Unplaced"/>
</dbReference>
<comment type="similarity">
    <text evidence="2">Belongs to the sterol desaturase family.</text>
</comment>
<dbReference type="AlphaFoldDB" id="A0A6P6BFF3"/>
<evidence type="ECO:0000256" key="5">
    <source>
        <dbReference type="ARBA" id="ARBA00023136"/>
    </source>
</evidence>
<feature type="domain" description="Fatty acid hydroxylase" evidence="7">
    <location>
        <begin position="100"/>
        <end position="235"/>
    </location>
</feature>
<evidence type="ECO:0000256" key="6">
    <source>
        <dbReference type="SAM" id="Phobius"/>
    </source>
</evidence>
<dbReference type="GO" id="GO:0016491">
    <property type="term" value="F:oxidoreductase activity"/>
    <property type="evidence" value="ECO:0007669"/>
    <property type="project" value="InterPro"/>
</dbReference>
<name>A0A6P6BFF3_DURZI</name>
<feature type="transmembrane region" description="Helical" evidence="6">
    <location>
        <begin position="12"/>
        <end position="33"/>
    </location>
</feature>
<evidence type="ECO:0000256" key="2">
    <source>
        <dbReference type="ARBA" id="ARBA00009324"/>
    </source>
</evidence>
<keyword evidence="5 6" id="KW-0472">Membrane</keyword>
<dbReference type="GO" id="GO:0008610">
    <property type="term" value="P:lipid biosynthetic process"/>
    <property type="evidence" value="ECO:0007669"/>
    <property type="project" value="InterPro"/>
</dbReference>
<gene>
    <name evidence="9" type="primary">LOC111317619</name>
</gene>
<organism evidence="8 9">
    <name type="scientific">Durio zibethinus</name>
    <name type="common">Durian</name>
    <dbReference type="NCBI Taxonomy" id="66656"/>
    <lineage>
        <taxon>Eukaryota</taxon>
        <taxon>Viridiplantae</taxon>
        <taxon>Streptophyta</taxon>
        <taxon>Embryophyta</taxon>
        <taxon>Tracheophyta</taxon>
        <taxon>Spermatophyta</taxon>
        <taxon>Magnoliopsida</taxon>
        <taxon>eudicotyledons</taxon>
        <taxon>Gunneridae</taxon>
        <taxon>Pentapetalae</taxon>
        <taxon>rosids</taxon>
        <taxon>malvids</taxon>
        <taxon>Malvales</taxon>
        <taxon>Malvaceae</taxon>
        <taxon>Helicteroideae</taxon>
        <taxon>Durio</taxon>
    </lineage>
</organism>
<evidence type="ECO:0000256" key="1">
    <source>
        <dbReference type="ARBA" id="ARBA00004370"/>
    </source>
</evidence>
<comment type="subcellular location">
    <subcellularLocation>
        <location evidence="1">Membrane</location>
    </subcellularLocation>
</comment>
<dbReference type="KEGG" id="dzi:111317619"/>
<evidence type="ECO:0000256" key="4">
    <source>
        <dbReference type="ARBA" id="ARBA00022989"/>
    </source>
</evidence>
<evidence type="ECO:0000313" key="8">
    <source>
        <dbReference type="Proteomes" id="UP000515121"/>
    </source>
</evidence>
<accession>A0A6P6BFF3</accession>
<dbReference type="GO" id="GO:0005506">
    <property type="term" value="F:iron ion binding"/>
    <property type="evidence" value="ECO:0007669"/>
    <property type="project" value="InterPro"/>
</dbReference>
<dbReference type="OrthoDB" id="408954at2759"/>
<dbReference type="Pfam" id="PF04116">
    <property type="entry name" value="FA_hydroxylase"/>
    <property type="match status" value="1"/>
</dbReference>
<keyword evidence="3 6" id="KW-0812">Transmembrane</keyword>
<evidence type="ECO:0000259" key="7">
    <source>
        <dbReference type="Pfam" id="PF04116"/>
    </source>
</evidence>
<dbReference type="InterPro" id="IPR006694">
    <property type="entry name" value="Fatty_acid_hydroxylase"/>
</dbReference>
<keyword evidence="4 6" id="KW-1133">Transmembrane helix</keyword>
<dbReference type="GeneID" id="111317619"/>
<keyword evidence="8" id="KW-1185">Reference proteome</keyword>
<reference evidence="9" key="1">
    <citation type="submission" date="2025-08" db="UniProtKB">
        <authorList>
            <consortium name="RefSeq"/>
        </authorList>
    </citation>
    <scope>IDENTIFICATION</scope>
    <source>
        <tissue evidence="9">Fruit stalk</tissue>
    </source>
</reference>
<dbReference type="PANTHER" id="PTHR11863">
    <property type="entry name" value="STEROL DESATURASE"/>
    <property type="match status" value="1"/>
</dbReference>
<dbReference type="RefSeq" id="XP_022775790.1">
    <property type="nucleotide sequence ID" value="XM_022920055.1"/>
</dbReference>
<sequence length="260" mass="30156">MALATSDELLAIFMPVVVYWIYSGMYVIFGWGFENYRLHSRKEEEEKNFVPKKTVIKAVLLQQTFQSIALFLMFKVTGGNHDVGASKGQASSYIVIARQFVVAMLVMDTLQYFMHRYMHYNKYFYRHFHSYHHRIVVPYVYGAFYNDNVDRLPDAIGTTLATFLAGMSPRTSTFFVSLATIKAVDDHSGMLLPGNPFHIFFWNNSAFHDTHHQLCGGKYNFSTPFFVMWDRIMGTYMPYSIEKRAEGGFEVRAIKELKDD</sequence>
<dbReference type="GO" id="GO:0016020">
    <property type="term" value="C:membrane"/>
    <property type="evidence" value="ECO:0007669"/>
    <property type="project" value="UniProtKB-SubCell"/>
</dbReference>
<dbReference type="InterPro" id="IPR050307">
    <property type="entry name" value="Sterol_Desaturase_Related"/>
</dbReference>
<evidence type="ECO:0000313" key="9">
    <source>
        <dbReference type="RefSeq" id="XP_022775790.1"/>
    </source>
</evidence>
<evidence type="ECO:0000256" key="3">
    <source>
        <dbReference type="ARBA" id="ARBA00022692"/>
    </source>
</evidence>
<protein>
    <submittedName>
        <fullName evidence="9">Sphinganine C4-monooxygenase 1-like</fullName>
    </submittedName>
</protein>